<dbReference type="Gene3D" id="1.50.10.100">
    <property type="entry name" value="Chondroitin AC/alginate lyase"/>
    <property type="match status" value="1"/>
</dbReference>
<comment type="caution">
    <text evidence="1">The sequence shown here is derived from an EMBL/GenBank/DDBJ whole genome shotgun (WGS) entry which is preliminary data.</text>
</comment>
<evidence type="ECO:0000313" key="2">
    <source>
        <dbReference type="Proteomes" id="UP001597476"/>
    </source>
</evidence>
<dbReference type="InterPro" id="IPR008929">
    <property type="entry name" value="Chondroitin_lyas"/>
</dbReference>
<proteinExistence type="predicted"/>
<reference evidence="2" key="1">
    <citation type="journal article" date="2019" name="Int. J. Syst. Evol. Microbiol.">
        <title>The Global Catalogue of Microorganisms (GCM) 10K type strain sequencing project: providing services to taxonomists for standard genome sequencing and annotation.</title>
        <authorList>
            <consortium name="The Broad Institute Genomics Platform"/>
            <consortium name="The Broad Institute Genome Sequencing Center for Infectious Disease"/>
            <person name="Wu L."/>
            <person name="Ma J."/>
        </authorList>
    </citation>
    <scope>NUCLEOTIDE SEQUENCE [LARGE SCALE GENOMIC DNA]</scope>
    <source>
        <strain evidence="2">KCTC 42398</strain>
    </source>
</reference>
<keyword evidence="2" id="KW-1185">Reference proteome</keyword>
<protein>
    <submittedName>
        <fullName evidence="1">Uncharacterized protein</fullName>
    </submittedName>
</protein>
<name>A0ABW5T939_9FLAO</name>
<dbReference type="Proteomes" id="UP001597476">
    <property type="component" value="Unassembled WGS sequence"/>
</dbReference>
<evidence type="ECO:0000313" key="1">
    <source>
        <dbReference type="EMBL" id="MFD2725672.1"/>
    </source>
</evidence>
<accession>A0ABW5T939</accession>
<sequence>MRQHHGTMFNVSVVHLALSLGKQDLTLKKLESVKENRIAQQTEPDGALRLVFDH</sequence>
<gene>
    <name evidence="1" type="ORF">ACFSR8_05560</name>
</gene>
<dbReference type="EMBL" id="JBHULY010000011">
    <property type="protein sequence ID" value="MFD2725672.1"/>
    <property type="molecule type" value="Genomic_DNA"/>
</dbReference>
<dbReference type="RefSeq" id="WP_380289888.1">
    <property type="nucleotide sequence ID" value="NZ_JBHULY010000011.1"/>
</dbReference>
<organism evidence="1 2">
    <name type="scientific">Hyunsoonleella rubra</name>
    <dbReference type="NCBI Taxonomy" id="1737062"/>
    <lineage>
        <taxon>Bacteria</taxon>
        <taxon>Pseudomonadati</taxon>
        <taxon>Bacteroidota</taxon>
        <taxon>Flavobacteriia</taxon>
        <taxon>Flavobacteriales</taxon>
        <taxon>Flavobacteriaceae</taxon>
    </lineage>
</organism>